<comment type="subunit">
    <text evidence="1">Bindings to phosphatidylinositol 3-kinase and SHP2.</text>
</comment>
<keyword evidence="6" id="KW-0221">Differentiation</keyword>
<keyword evidence="4" id="KW-0341">Growth regulation</keyword>
<dbReference type="InterPro" id="IPR001849">
    <property type="entry name" value="PH_domain"/>
</dbReference>
<dbReference type="PROSITE" id="PS50003">
    <property type="entry name" value="PH_DOMAIN"/>
    <property type="match status" value="1"/>
</dbReference>
<protein>
    <recommendedName>
        <fullName evidence="2">Insulin receptor substrate 1</fullName>
    </recommendedName>
    <alternativeName>
        <fullName evidence="8">Protein chico</fullName>
    </alternativeName>
</protein>
<evidence type="ECO:0000313" key="13">
    <source>
        <dbReference type="Proteomes" id="UP000504633"/>
    </source>
</evidence>
<dbReference type="PANTHER" id="PTHR10614">
    <property type="entry name" value="INSULIN RECEPTOR SUBSTRATE"/>
    <property type="match status" value="1"/>
</dbReference>
<dbReference type="FunFam" id="2.30.29.30:FF:000441">
    <property type="entry name" value="Insulin receptor substrate 1"/>
    <property type="match status" value="1"/>
</dbReference>
<dbReference type="GO" id="GO:0005158">
    <property type="term" value="F:insulin receptor binding"/>
    <property type="evidence" value="ECO:0007669"/>
    <property type="project" value="InterPro"/>
</dbReference>
<evidence type="ECO:0000256" key="2">
    <source>
        <dbReference type="ARBA" id="ARBA00015710"/>
    </source>
</evidence>
<dbReference type="CTD" id="30067"/>
<dbReference type="CDD" id="cd01204">
    <property type="entry name" value="PTB_IRS"/>
    <property type="match status" value="1"/>
</dbReference>
<evidence type="ECO:0000313" key="14">
    <source>
        <dbReference type="RefSeq" id="XP_023177550.2"/>
    </source>
</evidence>
<evidence type="ECO:0000256" key="5">
    <source>
        <dbReference type="ARBA" id="ARBA00022737"/>
    </source>
</evidence>
<dbReference type="SUPFAM" id="SSF50729">
    <property type="entry name" value="PH domain-like"/>
    <property type="match status" value="2"/>
</dbReference>
<dbReference type="GeneID" id="111603951"/>
<organism evidence="13 14">
    <name type="scientific">Drosophila hydei</name>
    <name type="common">Fruit fly</name>
    <dbReference type="NCBI Taxonomy" id="7224"/>
    <lineage>
        <taxon>Eukaryota</taxon>
        <taxon>Metazoa</taxon>
        <taxon>Ecdysozoa</taxon>
        <taxon>Arthropoda</taxon>
        <taxon>Hexapoda</taxon>
        <taxon>Insecta</taxon>
        <taxon>Pterygota</taxon>
        <taxon>Neoptera</taxon>
        <taxon>Endopterygota</taxon>
        <taxon>Diptera</taxon>
        <taxon>Brachycera</taxon>
        <taxon>Muscomorpha</taxon>
        <taxon>Ephydroidea</taxon>
        <taxon>Drosophilidae</taxon>
        <taxon>Drosophila</taxon>
    </lineage>
</organism>
<keyword evidence="13" id="KW-1185">Reference proteome</keyword>
<evidence type="ECO:0000256" key="6">
    <source>
        <dbReference type="ARBA" id="ARBA00022782"/>
    </source>
</evidence>
<dbReference type="InterPro" id="IPR039011">
    <property type="entry name" value="IRS"/>
</dbReference>
<accession>A0A6J1ME09</accession>
<evidence type="ECO:0000256" key="10">
    <source>
        <dbReference type="SAM" id="MobiDB-lite"/>
    </source>
</evidence>
<feature type="domain" description="IRS-type PTB" evidence="12">
    <location>
        <begin position="136"/>
        <end position="250"/>
    </location>
</feature>
<dbReference type="GO" id="GO:0048477">
    <property type="term" value="P:oogenesis"/>
    <property type="evidence" value="ECO:0007669"/>
    <property type="project" value="UniProtKB-KW"/>
</dbReference>
<dbReference type="InterPro" id="IPR011993">
    <property type="entry name" value="PH-like_dom_sf"/>
</dbReference>
<dbReference type="GO" id="GO:0005829">
    <property type="term" value="C:cytosol"/>
    <property type="evidence" value="ECO:0007669"/>
    <property type="project" value="TreeGrafter"/>
</dbReference>
<dbReference type="GO" id="GO:0008286">
    <property type="term" value="P:insulin receptor signaling pathway"/>
    <property type="evidence" value="ECO:0007669"/>
    <property type="project" value="InterPro"/>
</dbReference>
<dbReference type="PROSITE" id="PS51064">
    <property type="entry name" value="IRS_PTB"/>
    <property type="match status" value="1"/>
</dbReference>
<sequence length="936" mass="105551">MPIVFGVWKTGRFMMASMSDNGIVLKEYQKKLKTMKKKYFVLYKETTNKEARLEYYDTEKKFIQNAVPKRTIYVKNCFNINRRIDTKHKYVLALSSKEGGFGIVLNSEDDLQKWLQNLLSIQRENLNGTENVYTSYEHVWQVVVQKKGMSVSVGITGNYHCCLTSKSLTFMCIGAEKLPNGDDRIVKVEILLTTIRRCGHASPQNIFFMELGRQSVLGSGELWMETEDAAIAKQMHDQILSAMSAKTESNMNFLNVQKGSSDLSSEPMRKRSSSANEASKPINVLQKRQHPIETRSSFSPQYFTHNSYGRERCDSLPTRYRTLSECSNQTYIALKHAQRCNTISGSRSYLIQRHSDSPPTHSMKCSESEESSISIDDTYDKSLLDAYRINSITSKAMIPEENIDDDFSDSNRVSRTSVTGQIQGLNNLQNVIDKDSKMDFADHLSELLVQDGDIDNQCDRPSRAYSIGSKVEHLKRNKLLGNINEVDNTSPRVRAYSVGSKSNIPRCEIQRGVVSKLKKGHVHKGSICNVDGQTCSERFGYNSSKEMKSTSAPLLNVRNYISPVRMSDLMEIDFSNGTATSTTSQQQLSLNNCQVPKIVQTESQFHKSTPIANPSLNGNIRLTEMLRQNDLINKFRIPKSVETSDSGYLEMKPVSMVNTSFKQISIDEDQIEKLRVQSQCVLKLQTKEDEAKNDNICSEESEKSADLPESQYKTNFNLNKSENIEKSHPESDLHTKMVKKKMENTLLNFALDISNATTAGRKLIHSISNEDYTKNISKSNAADTKDVGYQILQIKSDSSLISKNKNQRPSYKPQCGRQFLLEGVNKVDRKEQILNTNPKCNLLNEKDTNTLNEEALSDSVLNKNETKLSSGVCEYELYYASLDLPQSSGQLASNCLKKVSCESPPIPICFENNSSYAKIDFDQSDSSSASSKICNI</sequence>
<evidence type="ECO:0000256" key="4">
    <source>
        <dbReference type="ARBA" id="ARBA00022604"/>
    </source>
</evidence>
<dbReference type="InterPro" id="IPR002404">
    <property type="entry name" value="IRS_PTB"/>
</dbReference>
<dbReference type="SMART" id="SM01244">
    <property type="entry name" value="IRS"/>
    <property type="match status" value="1"/>
</dbReference>
<evidence type="ECO:0000256" key="8">
    <source>
        <dbReference type="ARBA" id="ARBA00033282"/>
    </source>
</evidence>
<dbReference type="FunFam" id="2.30.29.30:FF:000457">
    <property type="entry name" value="Insulin receptor substrate 1"/>
    <property type="match status" value="1"/>
</dbReference>
<proteinExistence type="predicted"/>
<dbReference type="KEGG" id="dhe:111603951"/>
<keyword evidence="5" id="KW-0677">Repeat</keyword>
<dbReference type="GO" id="GO:0005886">
    <property type="term" value="C:plasma membrane"/>
    <property type="evidence" value="ECO:0007669"/>
    <property type="project" value="TreeGrafter"/>
</dbReference>
<dbReference type="SMART" id="SM00310">
    <property type="entry name" value="PTBI"/>
    <property type="match status" value="1"/>
</dbReference>
<evidence type="ECO:0000259" key="11">
    <source>
        <dbReference type="PROSITE" id="PS50003"/>
    </source>
</evidence>
<evidence type="ECO:0000256" key="7">
    <source>
        <dbReference type="ARBA" id="ARBA00022943"/>
    </source>
</evidence>
<dbReference type="PRINTS" id="PR00628">
    <property type="entry name" value="INSULINRSI"/>
</dbReference>
<evidence type="ECO:0000256" key="3">
    <source>
        <dbReference type="ARBA" id="ARBA00022553"/>
    </source>
</evidence>
<dbReference type="SMART" id="SM00233">
    <property type="entry name" value="PH"/>
    <property type="match status" value="1"/>
</dbReference>
<keyword evidence="7" id="KW-0896">Oogenesis</keyword>
<dbReference type="PANTHER" id="PTHR10614:SF13">
    <property type="entry name" value="INSULIN RECEPTOR SUBSTRATE 1"/>
    <property type="match status" value="1"/>
</dbReference>
<keyword evidence="3" id="KW-0597">Phosphoprotein</keyword>
<dbReference type="OMA" id="RNCSSPH"/>
<gene>
    <name evidence="14" type="primary">LOC111603951</name>
</gene>
<dbReference type="AlphaFoldDB" id="A0A6J1ME09"/>
<evidence type="ECO:0000259" key="12">
    <source>
        <dbReference type="PROSITE" id="PS51064"/>
    </source>
</evidence>
<dbReference type="OrthoDB" id="946068at2759"/>
<dbReference type="RefSeq" id="XP_023177550.2">
    <property type="nucleotide sequence ID" value="XM_023321782.2"/>
</dbReference>
<evidence type="ECO:0000256" key="9">
    <source>
        <dbReference type="ARBA" id="ARBA00046145"/>
    </source>
</evidence>
<name>A0A6J1ME09_DROHY</name>
<comment type="function">
    <text evidence="9">Activates phosphatidylinositol 3-kinase when bound to the regulatory p85 subunit. May mediate the control of various cellular processes by insulin-like peptides. When phosphorylated by the insulin receptor binds specifically to various cellular proteins containing SH2 domains. Involved in control of cell proliferation, cell size, and body and organ growth throughout development. Also has a role in a signaling pathway controlling the physiological response required to endure periods of low nutrient conditions. Insulin/insulin-like growth factor (IGF) signaling pathway has a role in regulating aging and is necessary in the ovary for vitellogenic maturation.</text>
</comment>
<dbReference type="Gene3D" id="2.30.29.30">
    <property type="entry name" value="Pleckstrin-homology domain (PH domain)/Phosphotyrosine-binding domain (PTB)"/>
    <property type="match status" value="2"/>
</dbReference>
<feature type="region of interest" description="Disordered" evidence="10">
    <location>
        <begin position="257"/>
        <end position="279"/>
    </location>
</feature>
<dbReference type="GO" id="GO:0043548">
    <property type="term" value="F:phosphatidylinositol 3-kinase binding"/>
    <property type="evidence" value="ECO:0007669"/>
    <property type="project" value="TreeGrafter"/>
</dbReference>
<keyword evidence="14" id="KW-0675">Receptor</keyword>
<dbReference type="Pfam" id="PF02174">
    <property type="entry name" value="IRS"/>
    <property type="match status" value="1"/>
</dbReference>
<dbReference type="Pfam" id="PF00169">
    <property type="entry name" value="PH"/>
    <property type="match status" value="1"/>
</dbReference>
<feature type="domain" description="PH" evidence="11">
    <location>
        <begin position="17"/>
        <end position="123"/>
    </location>
</feature>
<dbReference type="Proteomes" id="UP000504633">
    <property type="component" value="Unplaced"/>
</dbReference>
<reference evidence="14" key="1">
    <citation type="submission" date="2025-08" db="UniProtKB">
        <authorList>
            <consortium name="RefSeq"/>
        </authorList>
    </citation>
    <scope>IDENTIFICATION</scope>
    <source>
        <strain evidence="14">15085-1641.00</strain>
        <tissue evidence="14">Whole body</tissue>
    </source>
</reference>
<evidence type="ECO:0000256" key="1">
    <source>
        <dbReference type="ARBA" id="ARBA00011440"/>
    </source>
</evidence>